<comment type="caution">
    <text evidence="2">The sequence shown here is derived from an EMBL/GenBank/DDBJ whole genome shotgun (WGS) entry which is preliminary data.</text>
</comment>
<dbReference type="EMBL" id="JBHRTA010000030">
    <property type="protein sequence ID" value="MFC3197913.1"/>
    <property type="molecule type" value="Genomic_DNA"/>
</dbReference>
<dbReference type="Proteomes" id="UP001595526">
    <property type="component" value="Unassembled WGS sequence"/>
</dbReference>
<evidence type="ECO:0008006" key="4">
    <source>
        <dbReference type="Google" id="ProtNLM"/>
    </source>
</evidence>
<organism evidence="2 3">
    <name type="scientific">Parapedobacter deserti</name>
    <dbReference type="NCBI Taxonomy" id="1912957"/>
    <lineage>
        <taxon>Bacteria</taxon>
        <taxon>Pseudomonadati</taxon>
        <taxon>Bacteroidota</taxon>
        <taxon>Sphingobacteriia</taxon>
        <taxon>Sphingobacteriales</taxon>
        <taxon>Sphingobacteriaceae</taxon>
        <taxon>Parapedobacter</taxon>
    </lineage>
</organism>
<name>A0ABV7JIM3_9SPHI</name>
<sequence length="172" mass="19658">MKQPILYGILLCIAICAFAKTDRQPTDWIQQDIAAMLPEGDILAVILDIKGSYGMRAFGRLSFSIGSDGQHIWFHTYDGHSLPTNMLDKVQINLKQNVVIIGEAELNYVGVKKVIINDRFDNKWQGYRWSFEGEKRYEFTLGRVESSGQTFMRIQINRIGNNISLLDLPLLF</sequence>
<reference evidence="3" key="1">
    <citation type="journal article" date="2019" name="Int. J. Syst. Evol. Microbiol.">
        <title>The Global Catalogue of Microorganisms (GCM) 10K type strain sequencing project: providing services to taxonomists for standard genome sequencing and annotation.</title>
        <authorList>
            <consortium name="The Broad Institute Genomics Platform"/>
            <consortium name="The Broad Institute Genome Sequencing Center for Infectious Disease"/>
            <person name="Wu L."/>
            <person name="Ma J."/>
        </authorList>
    </citation>
    <scope>NUCLEOTIDE SEQUENCE [LARGE SCALE GENOMIC DNA]</scope>
    <source>
        <strain evidence="3">KCTC 52416</strain>
    </source>
</reference>
<keyword evidence="1" id="KW-0732">Signal</keyword>
<evidence type="ECO:0000256" key="1">
    <source>
        <dbReference type="SAM" id="SignalP"/>
    </source>
</evidence>
<gene>
    <name evidence="2" type="ORF">ACFOET_09840</name>
</gene>
<feature type="chain" id="PRO_5046555851" description="Outer membrane lipoprotein-sorting protein" evidence="1">
    <location>
        <begin position="20"/>
        <end position="172"/>
    </location>
</feature>
<evidence type="ECO:0000313" key="2">
    <source>
        <dbReference type="EMBL" id="MFC3197913.1"/>
    </source>
</evidence>
<dbReference type="RefSeq" id="WP_379022056.1">
    <property type="nucleotide sequence ID" value="NZ_JBHRTA010000030.1"/>
</dbReference>
<accession>A0ABV7JIM3</accession>
<keyword evidence="3" id="KW-1185">Reference proteome</keyword>
<evidence type="ECO:0000313" key="3">
    <source>
        <dbReference type="Proteomes" id="UP001595526"/>
    </source>
</evidence>
<proteinExistence type="predicted"/>
<protein>
    <recommendedName>
        <fullName evidence="4">Outer membrane lipoprotein-sorting protein</fullName>
    </recommendedName>
</protein>
<feature type="signal peptide" evidence="1">
    <location>
        <begin position="1"/>
        <end position="19"/>
    </location>
</feature>